<sequence>MQIRPARADDCPAIAEIYAHHVVHGTASYETEPPDTAEMNRRMDRVLGAGWPWLVAEASDGSLLGYAYATQFRDRAAYRFVCEDSIYIRQDARGQGVGKALLAALLDACTVAGFRQMVAVIGGAEPASEALHASLGFAPAGRLVGIGRKHGRWLDTLYMQRALGPGSLEAPAFEPS</sequence>
<dbReference type="Proteomes" id="UP000321172">
    <property type="component" value="Chromosome"/>
</dbReference>
<evidence type="ECO:0000259" key="1">
    <source>
        <dbReference type="PROSITE" id="PS51186"/>
    </source>
</evidence>
<dbReference type="KEGG" id="ngf:FRF71_07990"/>
<organism evidence="2 3">
    <name type="scientific">Novosphingobium ginsenosidimutans</name>
    <dbReference type="NCBI Taxonomy" id="1176536"/>
    <lineage>
        <taxon>Bacteria</taxon>
        <taxon>Pseudomonadati</taxon>
        <taxon>Pseudomonadota</taxon>
        <taxon>Alphaproteobacteria</taxon>
        <taxon>Sphingomonadales</taxon>
        <taxon>Sphingomonadaceae</taxon>
        <taxon>Novosphingobium</taxon>
    </lineage>
</organism>
<proteinExistence type="predicted"/>
<evidence type="ECO:0000313" key="3">
    <source>
        <dbReference type="Proteomes" id="UP000321172"/>
    </source>
</evidence>
<dbReference type="SUPFAM" id="SSF55729">
    <property type="entry name" value="Acyl-CoA N-acyltransferases (Nat)"/>
    <property type="match status" value="1"/>
</dbReference>
<keyword evidence="3" id="KW-1185">Reference proteome</keyword>
<dbReference type="RefSeq" id="WP_147090111.1">
    <property type="nucleotide sequence ID" value="NZ_BAABJD010000006.1"/>
</dbReference>
<dbReference type="PANTHER" id="PTHR43072:SF8">
    <property type="entry name" value="ACYLTRANSFERASE FABY-RELATED"/>
    <property type="match status" value="1"/>
</dbReference>
<gene>
    <name evidence="2" type="ORF">FRF71_07990</name>
</gene>
<reference evidence="2 3" key="1">
    <citation type="journal article" date="2013" name="J. Microbiol. Biotechnol.">
        <title>Novosphingobium ginsenosidimutans sp. nov., with the ability to convert ginsenoside.</title>
        <authorList>
            <person name="Kim J.K."/>
            <person name="He D."/>
            <person name="Liu Q.M."/>
            <person name="Park H.Y."/>
            <person name="Jung M.S."/>
            <person name="Yoon M.H."/>
            <person name="Kim S.C."/>
            <person name="Im W.T."/>
        </authorList>
    </citation>
    <scope>NUCLEOTIDE SEQUENCE [LARGE SCALE GENOMIC DNA]</scope>
    <source>
        <strain evidence="2 3">FW-6</strain>
    </source>
</reference>
<evidence type="ECO:0000313" key="2">
    <source>
        <dbReference type="EMBL" id="QEA16079.1"/>
    </source>
</evidence>
<dbReference type="EMBL" id="CP042345">
    <property type="protein sequence ID" value="QEA16079.1"/>
    <property type="molecule type" value="Genomic_DNA"/>
</dbReference>
<name>A0A5B8S3K6_9SPHN</name>
<keyword evidence="2" id="KW-0808">Transferase</keyword>
<accession>A0A5B8S3K6</accession>
<dbReference type="Gene3D" id="3.40.630.30">
    <property type="match status" value="1"/>
</dbReference>
<dbReference type="OrthoDB" id="5459937at2"/>
<dbReference type="Pfam" id="PF13420">
    <property type="entry name" value="Acetyltransf_4"/>
    <property type="match status" value="1"/>
</dbReference>
<feature type="domain" description="N-acetyltransferase" evidence="1">
    <location>
        <begin position="1"/>
        <end position="164"/>
    </location>
</feature>
<dbReference type="PROSITE" id="PS51186">
    <property type="entry name" value="GNAT"/>
    <property type="match status" value="1"/>
</dbReference>
<dbReference type="GO" id="GO:0016747">
    <property type="term" value="F:acyltransferase activity, transferring groups other than amino-acyl groups"/>
    <property type="evidence" value="ECO:0007669"/>
    <property type="project" value="InterPro"/>
</dbReference>
<dbReference type="PANTHER" id="PTHR43072">
    <property type="entry name" value="N-ACETYLTRANSFERASE"/>
    <property type="match status" value="1"/>
</dbReference>
<dbReference type="InterPro" id="IPR016181">
    <property type="entry name" value="Acyl_CoA_acyltransferase"/>
</dbReference>
<protein>
    <submittedName>
        <fullName evidence="2">N-acetyltransferase</fullName>
    </submittedName>
</protein>
<dbReference type="AlphaFoldDB" id="A0A5B8S3K6"/>
<dbReference type="InterPro" id="IPR000182">
    <property type="entry name" value="GNAT_dom"/>
</dbReference>